<feature type="transmembrane region" description="Helical" evidence="1">
    <location>
        <begin position="60"/>
        <end position="85"/>
    </location>
</feature>
<gene>
    <name evidence="2" type="ORF">EOI86_09805</name>
</gene>
<dbReference type="OrthoDB" id="118399at2"/>
<proteinExistence type="predicted"/>
<reference evidence="3" key="1">
    <citation type="submission" date="2019-01" db="EMBL/GenBank/DDBJ databases">
        <title>Gri0909 isolated from a small marine red alga.</title>
        <authorList>
            <person name="Kim J."/>
            <person name="Jeong S.E."/>
            <person name="Jeon C.O."/>
        </authorList>
    </citation>
    <scope>NUCLEOTIDE SEQUENCE [LARGE SCALE GENOMIC DNA]</scope>
    <source>
        <strain evidence="3">Gri0909</strain>
    </source>
</reference>
<dbReference type="RefSeq" id="WP_127764872.1">
    <property type="nucleotide sequence ID" value="NZ_SADE01000001.1"/>
</dbReference>
<evidence type="ECO:0000256" key="1">
    <source>
        <dbReference type="SAM" id="Phobius"/>
    </source>
</evidence>
<dbReference type="EMBL" id="SADE01000001">
    <property type="protein sequence ID" value="RVU39501.1"/>
    <property type="molecule type" value="Genomic_DNA"/>
</dbReference>
<feature type="transmembrane region" description="Helical" evidence="1">
    <location>
        <begin position="32"/>
        <end position="53"/>
    </location>
</feature>
<feature type="transmembrane region" description="Helical" evidence="1">
    <location>
        <begin position="97"/>
        <end position="114"/>
    </location>
</feature>
<accession>A0A437QYA3</accession>
<evidence type="ECO:0000313" key="3">
    <source>
        <dbReference type="Proteomes" id="UP000287447"/>
    </source>
</evidence>
<comment type="caution">
    <text evidence="2">The sequence shown here is derived from an EMBL/GenBank/DDBJ whole genome shotgun (WGS) entry which is preliminary data.</text>
</comment>
<keyword evidence="1" id="KW-1133">Transmembrane helix</keyword>
<feature type="transmembrane region" description="Helical" evidence="1">
    <location>
        <begin position="135"/>
        <end position="155"/>
    </location>
</feature>
<keyword evidence="1" id="KW-0472">Membrane</keyword>
<protein>
    <recommendedName>
        <fullName evidence="4">DUF2214 domain-containing protein</fullName>
    </recommendedName>
</protein>
<dbReference type="AlphaFoldDB" id="A0A437QYA3"/>
<sequence length="156" mass="16449">MEEFLTALESLPPVEALRFSRWSYAAVNTGHVLGIALLVGGAVPLSLRLLGFWPDAARAAVVRILAVTAGSGLVLAVLTGILLFATRAVDYAAHPLLPFKLVLIAIGTVSAILAHRRHGWTLEDAPRGALRRIGAISLTAWLGALVLGRLIAFAAN</sequence>
<dbReference type="Proteomes" id="UP000287447">
    <property type="component" value="Unassembled WGS sequence"/>
</dbReference>
<evidence type="ECO:0000313" key="2">
    <source>
        <dbReference type="EMBL" id="RVU39501.1"/>
    </source>
</evidence>
<keyword evidence="1" id="KW-0812">Transmembrane</keyword>
<name>A0A437QYA3_9PROT</name>
<evidence type="ECO:0008006" key="4">
    <source>
        <dbReference type="Google" id="ProtNLM"/>
    </source>
</evidence>
<keyword evidence="3" id="KW-1185">Reference proteome</keyword>
<organism evidence="2 3">
    <name type="scientific">Hwanghaeella grinnelliae</name>
    <dbReference type="NCBI Taxonomy" id="2500179"/>
    <lineage>
        <taxon>Bacteria</taxon>
        <taxon>Pseudomonadati</taxon>
        <taxon>Pseudomonadota</taxon>
        <taxon>Alphaproteobacteria</taxon>
        <taxon>Rhodospirillales</taxon>
        <taxon>Rhodospirillaceae</taxon>
        <taxon>Hwanghaeella</taxon>
    </lineage>
</organism>